<keyword evidence="9" id="KW-0489">Methyltransferase</keyword>
<feature type="transmembrane region" description="Helical" evidence="11">
    <location>
        <begin position="160"/>
        <end position="179"/>
    </location>
</feature>
<keyword evidence="9" id="KW-0511">Multifunctional enzyme</keyword>
<feature type="transmembrane region" description="Helical" evidence="11">
    <location>
        <begin position="12"/>
        <end position="32"/>
    </location>
</feature>
<comment type="function">
    <text evidence="9">Plays an essential role in type IV pili and type II pseudopili formation by proteolytically removing the leader sequence from substrate proteins and subsequently monomethylating the alpha-amino group of the newly exposed N-terminal phenylalanine.</text>
</comment>
<keyword evidence="9" id="KW-0378">Hydrolase</keyword>
<feature type="domain" description="Prepilin type IV endopeptidase peptidase" evidence="12">
    <location>
        <begin position="113"/>
        <end position="223"/>
    </location>
</feature>
<dbReference type="EMBL" id="AP025592">
    <property type="protein sequence ID" value="BDG09031.1"/>
    <property type="molecule type" value="Genomic_DNA"/>
</dbReference>
<feature type="transmembrane region" description="Helical" evidence="11">
    <location>
        <begin position="137"/>
        <end position="154"/>
    </location>
</feature>
<evidence type="ECO:0000313" key="15">
    <source>
        <dbReference type="Proteomes" id="UP001162734"/>
    </source>
</evidence>
<evidence type="ECO:0000256" key="1">
    <source>
        <dbReference type="ARBA" id="ARBA00004429"/>
    </source>
</evidence>
<feature type="transmembrane region" description="Helical" evidence="11">
    <location>
        <begin position="81"/>
        <end position="100"/>
    </location>
</feature>
<dbReference type="InterPro" id="IPR014032">
    <property type="entry name" value="Peptidase_A24A_bac"/>
</dbReference>
<comment type="similarity">
    <text evidence="2 8">Belongs to the peptidase A24 family.</text>
</comment>
<proteinExistence type="inferred from homology"/>
<keyword evidence="6 11" id="KW-1133">Transmembrane helix</keyword>
<keyword evidence="15" id="KW-1185">Reference proteome</keyword>
<feature type="transmembrane region" description="Helical" evidence="11">
    <location>
        <begin position="186"/>
        <end position="204"/>
    </location>
</feature>
<evidence type="ECO:0000256" key="8">
    <source>
        <dbReference type="RuleBase" id="RU003793"/>
    </source>
</evidence>
<comment type="catalytic activity">
    <reaction evidence="9">
        <text>Typically cleaves a -Gly-|-Phe- bond to release an N-terminal, basic peptide of 5-8 residues from type IV prepilin, and then N-methylates the new N-terminal amino group, the methyl donor being S-adenosyl-L-methionine.</text>
        <dbReference type="EC" id="3.4.23.43"/>
    </reaction>
</comment>
<keyword evidence="4" id="KW-0997">Cell inner membrane</keyword>
<feature type="compositionally biased region" description="Acidic residues" evidence="10">
    <location>
        <begin position="311"/>
        <end position="324"/>
    </location>
</feature>
<evidence type="ECO:0000313" key="14">
    <source>
        <dbReference type="EMBL" id="BDG09031.1"/>
    </source>
</evidence>
<keyword evidence="3" id="KW-1003">Cell membrane</keyword>
<feature type="domain" description="Prepilin peptidase A24 N-terminal" evidence="13">
    <location>
        <begin position="20"/>
        <end position="101"/>
    </location>
</feature>
<keyword evidence="9" id="KW-0645">Protease</keyword>
<evidence type="ECO:0000256" key="11">
    <source>
        <dbReference type="SAM" id="Phobius"/>
    </source>
</evidence>
<evidence type="ECO:0000259" key="12">
    <source>
        <dbReference type="Pfam" id="PF01478"/>
    </source>
</evidence>
<feature type="region of interest" description="Disordered" evidence="10">
    <location>
        <begin position="231"/>
        <end position="325"/>
    </location>
</feature>
<dbReference type="EC" id="3.4.23.43" evidence="9"/>
<evidence type="ECO:0000259" key="13">
    <source>
        <dbReference type="Pfam" id="PF06750"/>
    </source>
</evidence>
<dbReference type="Pfam" id="PF01478">
    <property type="entry name" value="Peptidase_A24"/>
    <property type="match status" value="1"/>
</dbReference>
<dbReference type="Pfam" id="PF06750">
    <property type="entry name" value="A24_N_bact"/>
    <property type="match status" value="1"/>
</dbReference>
<dbReference type="InterPro" id="IPR010627">
    <property type="entry name" value="Prepilin_pept_A24_N"/>
</dbReference>
<evidence type="ECO:0000256" key="4">
    <source>
        <dbReference type="ARBA" id="ARBA00022519"/>
    </source>
</evidence>
<dbReference type="RefSeq" id="WP_248340625.1">
    <property type="nucleotide sequence ID" value="NZ_AP025592.1"/>
</dbReference>
<evidence type="ECO:0000256" key="10">
    <source>
        <dbReference type="SAM" id="MobiDB-lite"/>
    </source>
</evidence>
<reference evidence="15" key="1">
    <citation type="journal article" date="2022" name="Int. J. Syst. Evol. Microbiol.">
        <title>Anaeromyxobacter oryzae sp. nov., Anaeromyxobacter diazotrophicus sp. nov. and Anaeromyxobacter paludicola sp. nov., isolated from paddy soils.</title>
        <authorList>
            <person name="Itoh H."/>
            <person name="Xu Z."/>
            <person name="Mise K."/>
            <person name="Masuda Y."/>
            <person name="Ushijima N."/>
            <person name="Hayakawa C."/>
            <person name="Shiratori Y."/>
            <person name="Senoo K."/>
        </authorList>
    </citation>
    <scope>NUCLEOTIDE SEQUENCE [LARGE SCALE GENOMIC DNA]</scope>
    <source>
        <strain evidence="15">Red630</strain>
    </source>
</reference>
<protein>
    <recommendedName>
        <fullName evidence="9">Prepilin leader peptidase/N-methyltransferase</fullName>
        <ecNumber evidence="9">2.1.1.-</ecNumber>
        <ecNumber evidence="9">3.4.23.43</ecNumber>
    </recommendedName>
</protein>
<dbReference type="EC" id="2.1.1.-" evidence="9"/>
<keyword evidence="9" id="KW-0808">Transferase</keyword>
<organism evidence="14 15">
    <name type="scientific">Anaeromyxobacter paludicola</name>
    <dbReference type="NCBI Taxonomy" id="2918171"/>
    <lineage>
        <taxon>Bacteria</taxon>
        <taxon>Pseudomonadati</taxon>
        <taxon>Myxococcota</taxon>
        <taxon>Myxococcia</taxon>
        <taxon>Myxococcales</taxon>
        <taxon>Cystobacterineae</taxon>
        <taxon>Anaeromyxobacteraceae</taxon>
        <taxon>Anaeromyxobacter</taxon>
    </lineage>
</organism>
<dbReference type="InterPro" id="IPR050882">
    <property type="entry name" value="Prepilin_peptidase/N-MTase"/>
</dbReference>
<accession>A0ABN6N9J3</accession>
<sequence length="364" mass="37507">MPIEEGQIAELLAALWVVALGAVVGSFLNVVIARVPAGESIVRPRSRCPRCGAGIAWYDNVPVLSWLLLRARCRRCRAPISIRYPVVEALGAGLAWLAFYRHGLSAEAAAEFAYAAVLLSLAFIDLDTWLLPNALTWPLILLGLAAAGLGLSAAPSFRSAAMGAAAGFVAFGAVSVIGEKVFHKEAMGFGDVWLLAGLGAWHGLAALLPVVLLASLQGSVVGLALIALGKGQPGPKPREAAGGEGALAAPPQPSPPGGEGELHGPPAGDAVAASPPGCEREAPLTSEAPLPGGDEPLFPPPAERGRVGDGAEPDAEPDAVDPDADWVPPKNAVPFGPFLVLAAFEWLYLSQPLSRLVPALGLFR</sequence>
<name>A0ABN6N9J3_9BACT</name>
<evidence type="ECO:0000256" key="5">
    <source>
        <dbReference type="ARBA" id="ARBA00022692"/>
    </source>
</evidence>
<dbReference type="PANTHER" id="PTHR30487">
    <property type="entry name" value="TYPE 4 PREPILIN-LIKE PROTEINS LEADER PEPTIDE-PROCESSING ENZYME"/>
    <property type="match status" value="1"/>
</dbReference>
<dbReference type="PANTHER" id="PTHR30487:SF0">
    <property type="entry name" value="PREPILIN LEADER PEPTIDASE_N-METHYLTRANSFERASE-RELATED"/>
    <property type="match status" value="1"/>
</dbReference>
<dbReference type="InterPro" id="IPR000045">
    <property type="entry name" value="Prepilin_IV_endopep_pep"/>
</dbReference>
<evidence type="ECO:0000256" key="2">
    <source>
        <dbReference type="ARBA" id="ARBA00005801"/>
    </source>
</evidence>
<dbReference type="PRINTS" id="PR00864">
    <property type="entry name" value="PREPILNPTASE"/>
</dbReference>
<gene>
    <name evidence="14" type="ORF">AMPC_21440</name>
</gene>
<dbReference type="Proteomes" id="UP001162734">
    <property type="component" value="Chromosome"/>
</dbReference>
<comment type="subcellular location">
    <subcellularLocation>
        <location evidence="1">Cell inner membrane</location>
        <topology evidence="1">Multi-pass membrane protein</topology>
    </subcellularLocation>
    <subcellularLocation>
        <location evidence="9">Cell membrane</location>
        <topology evidence="9">Multi-pass membrane protein</topology>
    </subcellularLocation>
</comment>
<evidence type="ECO:0000256" key="3">
    <source>
        <dbReference type="ARBA" id="ARBA00022475"/>
    </source>
</evidence>
<keyword evidence="5 9" id="KW-0812">Transmembrane</keyword>
<dbReference type="Gene3D" id="1.20.120.1220">
    <property type="match status" value="1"/>
</dbReference>
<evidence type="ECO:0000256" key="6">
    <source>
        <dbReference type="ARBA" id="ARBA00022989"/>
    </source>
</evidence>
<evidence type="ECO:0000256" key="7">
    <source>
        <dbReference type="ARBA" id="ARBA00023136"/>
    </source>
</evidence>
<evidence type="ECO:0000256" key="9">
    <source>
        <dbReference type="RuleBase" id="RU003794"/>
    </source>
</evidence>
<keyword evidence="7 11" id="KW-0472">Membrane</keyword>